<comment type="caution">
    <text evidence="2">The sequence shown here is derived from an EMBL/GenBank/DDBJ whole genome shotgun (WGS) entry which is preliminary data.</text>
</comment>
<reference evidence="2 3" key="1">
    <citation type="submission" date="2023-11" db="EMBL/GenBank/DDBJ databases">
        <title>Halocaridina rubra genome assembly.</title>
        <authorList>
            <person name="Smith C."/>
        </authorList>
    </citation>
    <scope>NUCLEOTIDE SEQUENCE [LARGE SCALE GENOMIC DNA]</scope>
    <source>
        <strain evidence="2">EP-1</strain>
        <tissue evidence="2">Whole</tissue>
    </source>
</reference>
<organism evidence="2 3">
    <name type="scientific">Halocaridina rubra</name>
    <name type="common">Hawaiian red shrimp</name>
    <dbReference type="NCBI Taxonomy" id="373956"/>
    <lineage>
        <taxon>Eukaryota</taxon>
        <taxon>Metazoa</taxon>
        <taxon>Ecdysozoa</taxon>
        <taxon>Arthropoda</taxon>
        <taxon>Crustacea</taxon>
        <taxon>Multicrustacea</taxon>
        <taxon>Malacostraca</taxon>
        <taxon>Eumalacostraca</taxon>
        <taxon>Eucarida</taxon>
        <taxon>Decapoda</taxon>
        <taxon>Pleocyemata</taxon>
        <taxon>Caridea</taxon>
        <taxon>Atyoidea</taxon>
        <taxon>Atyidae</taxon>
        <taxon>Halocaridina</taxon>
    </lineage>
</organism>
<feature type="non-terminal residue" evidence="2">
    <location>
        <position position="100"/>
    </location>
</feature>
<gene>
    <name evidence="2" type="ORF">SK128_026146</name>
</gene>
<dbReference type="EMBL" id="JAXCGZ010001949">
    <property type="protein sequence ID" value="KAK7084900.1"/>
    <property type="molecule type" value="Genomic_DNA"/>
</dbReference>
<feature type="compositionally biased region" description="Acidic residues" evidence="1">
    <location>
        <begin position="72"/>
        <end position="88"/>
    </location>
</feature>
<dbReference type="AlphaFoldDB" id="A0AAN8XI15"/>
<sequence length="100" mass="11256">MQDGSKEPPTKPKGRPKKNSVPSFAEIQKMREEGKEKTQEESGSVPVDFSEDPDTPSWSAMTLESRFAIIDTDDEEDEGDEEEEEYDGEVEKRLASIGME</sequence>
<evidence type="ECO:0000313" key="3">
    <source>
        <dbReference type="Proteomes" id="UP001381693"/>
    </source>
</evidence>
<accession>A0AAN8XI15</accession>
<name>A0AAN8XI15_HALRR</name>
<feature type="region of interest" description="Disordered" evidence="1">
    <location>
        <begin position="1"/>
        <end position="59"/>
    </location>
</feature>
<feature type="region of interest" description="Disordered" evidence="1">
    <location>
        <begin position="72"/>
        <end position="100"/>
    </location>
</feature>
<evidence type="ECO:0000313" key="2">
    <source>
        <dbReference type="EMBL" id="KAK7084900.1"/>
    </source>
</evidence>
<feature type="compositionally biased region" description="Basic and acidic residues" evidence="1">
    <location>
        <begin position="28"/>
        <end position="40"/>
    </location>
</feature>
<dbReference type="Proteomes" id="UP001381693">
    <property type="component" value="Unassembled WGS sequence"/>
</dbReference>
<proteinExistence type="predicted"/>
<keyword evidence="3" id="KW-1185">Reference proteome</keyword>
<feature type="compositionally biased region" description="Basic and acidic residues" evidence="1">
    <location>
        <begin position="1"/>
        <end position="10"/>
    </location>
</feature>
<protein>
    <submittedName>
        <fullName evidence="2">Uncharacterized protein</fullName>
    </submittedName>
</protein>
<evidence type="ECO:0000256" key="1">
    <source>
        <dbReference type="SAM" id="MobiDB-lite"/>
    </source>
</evidence>